<dbReference type="Gene3D" id="3.40.630.30">
    <property type="match status" value="1"/>
</dbReference>
<dbReference type="GO" id="GO:0005524">
    <property type="term" value="F:ATP binding"/>
    <property type="evidence" value="ECO:0007669"/>
    <property type="project" value="UniProtKB-UniRule"/>
</dbReference>
<comment type="caution">
    <text evidence="9">Lacks conserved residue(s) required for the propagation of feature annotation.</text>
</comment>
<dbReference type="InterPro" id="IPR016181">
    <property type="entry name" value="Acyl_CoA_acyltransferase"/>
</dbReference>
<dbReference type="SUPFAM" id="SSF55729">
    <property type="entry name" value="Acyl-CoA N-acyltransferases (Nat)"/>
    <property type="match status" value="1"/>
</dbReference>
<evidence type="ECO:0000256" key="5">
    <source>
        <dbReference type="ARBA" id="ARBA00022741"/>
    </source>
</evidence>
<dbReference type="Gene3D" id="3.40.50.300">
    <property type="entry name" value="P-loop containing nucleotide triphosphate hydrolases"/>
    <property type="match status" value="1"/>
</dbReference>
<accession>L0GYN6</accession>
<keyword evidence="2 9" id="KW-0820">tRNA-binding</keyword>
<evidence type="ECO:0000256" key="7">
    <source>
        <dbReference type="ARBA" id="ARBA00022884"/>
    </source>
</evidence>
<dbReference type="InterPro" id="IPR007807">
    <property type="entry name" value="TcmA/NAT10_helicase"/>
</dbReference>
<evidence type="ECO:0000256" key="6">
    <source>
        <dbReference type="ARBA" id="ARBA00022840"/>
    </source>
</evidence>
<dbReference type="HOGENOM" id="CLU_004652_1_0_6"/>
<dbReference type="RefSeq" id="WP_015281199.1">
    <property type="nucleotide sequence ID" value="NC_019940.1"/>
</dbReference>
<evidence type="ECO:0000259" key="11">
    <source>
        <dbReference type="PROSITE" id="PS51186"/>
    </source>
</evidence>
<evidence type="ECO:0000256" key="1">
    <source>
        <dbReference type="ARBA" id="ARBA00022490"/>
    </source>
</evidence>
<dbReference type="OrthoDB" id="5578851at2"/>
<comment type="function">
    <text evidence="9">Catalyzes the formation of N(4)-acetylcytidine (ac(4)C) at the wobble position of tRNA(Met), by using acetyl-CoA as an acetyl donor and ATP (or GTP).</text>
</comment>
<feature type="binding site" evidence="9">
    <location>
        <position position="557"/>
    </location>
    <ligand>
        <name>acetyl-CoA</name>
        <dbReference type="ChEBI" id="CHEBI:57288"/>
    </ligand>
</feature>
<evidence type="ECO:0000256" key="4">
    <source>
        <dbReference type="ARBA" id="ARBA00022694"/>
    </source>
</evidence>
<evidence type="ECO:0000256" key="10">
    <source>
        <dbReference type="SAM" id="MobiDB-lite"/>
    </source>
</evidence>
<dbReference type="GO" id="GO:0002101">
    <property type="term" value="P:tRNA wobble cytosine modification"/>
    <property type="evidence" value="ECO:0007669"/>
    <property type="project" value="UniProtKB-UniRule"/>
</dbReference>
<keyword evidence="5 9" id="KW-0547">Nucleotide-binding</keyword>
<dbReference type="EMBL" id="CP003051">
    <property type="protein sequence ID" value="AGA91066.1"/>
    <property type="molecule type" value="Genomic_DNA"/>
</dbReference>
<reference evidence="12 13" key="1">
    <citation type="submission" date="2011-09" db="EMBL/GenBank/DDBJ databases">
        <title>Complete sequence of chromosome of Thioflavicoccus mobilis 8321.</title>
        <authorList>
            <consortium name="US DOE Joint Genome Institute"/>
            <person name="Lucas S."/>
            <person name="Han J."/>
            <person name="Lapidus A."/>
            <person name="Cheng J.-F."/>
            <person name="Goodwin L."/>
            <person name="Pitluck S."/>
            <person name="Peters L."/>
            <person name="Ovchinnikova G."/>
            <person name="Lu M."/>
            <person name="Detter J.C."/>
            <person name="Han C."/>
            <person name="Tapia R."/>
            <person name="Land M."/>
            <person name="Hauser L."/>
            <person name="Kyrpides N."/>
            <person name="Ivanova N."/>
            <person name="Pagani I."/>
            <person name="Vogl K."/>
            <person name="Liu Z."/>
            <person name="Imhoff J."/>
            <person name="Thiel V."/>
            <person name="Frigaard N.-U."/>
            <person name="Bryant D."/>
            <person name="Woyke T."/>
        </authorList>
    </citation>
    <scope>NUCLEOTIDE SEQUENCE [LARGE SCALE GENOMIC DNA]</scope>
    <source>
        <strain evidence="12 13">8321</strain>
    </source>
</reference>
<dbReference type="InterPro" id="IPR032672">
    <property type="entry name" value="TmcA/NAT10/Kre33"/>
</dbReference>
<dbReference type="PANTHER" id="PTHR10925">
    <property type="entry name" value="N-ACETYLTRANSFERASE 10"/>
    <property type="match status" value="1"/>
</dbReference>
<dbReference type="InterPro" id="IPR000182">
    <property type="entry name" value="GNAT_dom"/>
</dbReference>
<dbReference type="Pfam" id="PF05127">
    <property type="entry name" value="NAT10_TcmA_helicase"/>
    <property type="match status" value="1"/>
</dbReference>
<organism evidence="12 13">
    <name type="scientific">Thioflavicoccus mobilis 8321</name>
    <dbReference type="NCBI Taxonomy" id="765912"/>
    <lineage>
        <taxon>Bacteria</taxon>
        <taxon>Pseudomonadati</taxon>
        <taxon>Pseudomonadota</taxon>
        <taxon>Gammaproteobacteria</taxon>
        <taxon>Chromatiales</taxon>
        <taxon>Chromatiaceae</taxon>
        <taxon>Thioflavicoccus</taxon>
    </lineage>
</organism>
<dbReference type="STRING" id="765912.Thimo_2326"/>
<dbReference type="GO" id="GO:1904812">
    <property type="term" value="P:rRNA acetylation involved in maturation of SSU-rRNA"/>
    <property type="evidence" value="ECO:0007669"/>
    <property type="project" value="TreeGrafter"/>
</dbReference>
<evidence type="ECO:0000256" key="8">
    <source>
        <dbReference type="ARBA" id="ARBA00023315"/>
    </source>
</evidence>
<dbReference type="GO" id="GO:0051391">
    <property type="term" value="P:tRNA acetylation"/>
    <property type="evidence" value="ECO:0007669"/>
    <property type="project" value="UniProtKB-UniRule"/>
</dbReference>
<dbReference type="GO" id="GO:0051392">
    <property type="term" value="F:tRNA cytidine N4-acetyltransferase activity"/>
    <property type="evidence" value="ECO:0007669"/>
    <property type="project" value="UniProtKB-UniRule"/>
</dbReference>
<comment type="similarity">
    <text evidence="9">Belongs to the TmcA family.</text>
</comment>
<keyword evidence="8 9" id="KW-0012">Acyltransferase</keyword>
<feature type="binding site" evidence="9">
    <location>
        <position position="363"/>
    </location>
    <ligand>
        <name>ATP</name>
        <dbReference type="ChEBI" id="CHEBI:30616"/>
    </ligand>
</feature>
<dbReference type="GO" id="GO:1990883">
    <property type="term" value="F:18S rRNA cytidine N-acetyltransferase activity"/>
    <property type="evidence" value="ECO:0007669"/>
    <property type="project" value="TreeGrafter"/>
</dbReference>
<feature type="region of interest" description="Disordered" evidence="10">
    <location>
        <begin position="170"/>
        <end position="193"/>
    </location>
</feature>
<dbReference type="PROSITE" id="PS51186">
    <property type="entry name" value="GNAT"/>
    <property type="match status" value="1"/>
</dbReference>
<dbReference type="PANTHER" id="PTHR10925:SF5">
    <property type="entry name" value="RNA CYTIDINE ACETYLTRANSFERASE"/>
    <property type="match status" value="1"/>
</dbReference>
<evidence type="ECO:0000256" key="3">
    <source>
        <dbReference type="ARBA" id="ARBA00022679"/>
    </source>
</evidence>
<keyword evidence="4 9" id="KW-0819">tRNA processing</keyword>
<comment type="catalytic activity">
    <reaction evidence="9">
        <text>cytidine(34) in elongator tRNA(Met) + acetyl-CoA + ATP + H2O = N(4)-acetylcytidine(34) in elongator tRNA(Met) + ADP + phosphate + CoA + H(+)</text>
        <dbReference type="Rhea" id="RHEA:43788"/>
        <dbReference type="Rhea" id="RHEA-COMP:10693"/>
        <dbReference type="Rhea" id="RHEA-COMP:10694"/>
        <dbReference type="ChEBI" id="CHEBI:15377"/>
        <dbReference type="ChEBI" id="CHEBI:15378"/>
        <dbReference type="ChEBI" id="CHEBI:30616"/>
        <dbReference type="ChEBI" id="CHEBI:43474"/>
        <dbReference type="ChEBI" id="CHEBI:57287"/>
        <dbReference type="ChEBI" id="CHEBI:57288"/>
        <dbReference type="ChEBI" id="CHEBI:74900"/>
        <dbReference type="ChEBI" id="CHEBI:82748"/>
        <dbReference type="ChEBI" id="CHEBI:456216"/>
        <dbReference type="EC" id="2.3.1.193"/>
    </reaction>
</comment>
<feature type="binding site" evidence="9">
    <location>
        <position position="196"/>
    </location>
    <ligand>
        <name>ATP</name>
        <dbReference type="ChEBI" id="CHEBI:30616"/>
    </ligand>
</feature>
<gene>
    <name evidence="9" type="primary">tmcA</name>
    <name evidence="12" type="ORF">Thimo_2326</name>
</gene>
<dbReference type="Proteomes" id="UP000010816">
    <property type="component" value="Chromosome"/>
</dbReference>
<feature type="binding site" evidence="9">
    <location>
        <position position="550"/>
    </location>
    <ligand>
        <name>acetyl-CoA</name>
        <dbReference type="ChEBI" id="CHEBI:57288"/>
    </ligand>
</feature>
<dbReference type="InterPro" id="IPR027417">
    <property type="entry name" value="P-loop_NTPase"/>
</dbReference>
<dbReference type="Gene3D" id="3.40.50.11040">
    <property type="match status" value="1"/>
</dbReference>
<keyword evidence="1 9" id="KW-0963">Cytoplasm</keyword>
<dbReference type="GO" id="GO:0000049">
    <property type="term" value="F:tRNA binding"/>
    <property type="evidence" value="ECO:0007669"/>
    <property type="project" value="UniProtKB-UniRule"/>
</dbReference>
<evidence type="ECO:0000313" key="13">
    <source>
        <dbReference type="Proteomes" id="UP000010816"/>
    </source>
</evidence>
<feature type="domain" description="N-acetyltransferase" evidence="11">
    <location>
        <begin position="441"/>
        <end position="585"/>
    </location>
</feature>
<keyword evidence="13" id="KW-1185">Reference proteome</keyword>
<dbReference type="KEGG" id="tmb:Thimo_2326"/>
<evidence type="ECO:0000313" key="12">
    <source>
        <dbReference type="EMBL" id="AGA91066.1"/>
    </source>
</evidence>
<dbReference type="Pfam" id="PF08351">
    <property type="entry name" value="TmcA_N"/>
    <property type="match status" value="1"/>
</dbReference>
<dbReference type="InterPro" id="IPR013562">
    <property type="entry name" value="TmcA/NAT10_N"/>
</dbReference>
<keyword evidence="6 9" id="KW-0067">ATP-binding</keyword>
<keyword evidence="7 9" id="KW-0694">RNA-binding</keyword>
<dbReference type="eggNOG" id="COG1444">
    <property type="taxonomic scope" value="Bacteria"/>
</dbReference>
<name>L0GYN6_9GAMM</name>
<comment type="subcellular location">
    <subcellularLocation>
        <location evidence="9">Cytoplasm</location>
    </subcellularLocation>
</comment>
<dbReference type="InterPro" id="IPR024914">
    <property type="entry name" value="tRNA_acetyltr_TmcA"/>
</dbReference>
<dbReference type="InterPro" id="IPR038321">
    <property type="entry name" value="TmcA_C_sf"/>
</dbReference>
<proteinExistence type="inferred from homology"/>
<dbReference type="HAMAP" id="MF_01886">
    <property type="entry name" value="tRNA_acetyltr_TmcA"/>
    <property type="match status" value="1"/>
</dbReference>
<dbReference type="CDD" id="cd04301">
    <property type="entry name" value="NAT_SF"/>
    <property type="match status" value="1"/>
</dbReference>
<evidence type="ECO:0000256" key="9">
    <source>
        <dbReference type="HAMAP-Rule" id="MF_01886"/>
    </source>
</evidence>
<dbReference type="Pfam" id="PF13718">
    <property type="entry name" value="GNAT_acetyltr_2"/>
    <property type="match status" value="2"/>
</dbReference>
<dbReference type="Gene3D" id="1.20.120.890">
    <property type="entry name" value="tRNA(Met) cytidine acetyltransferase, tail domain"/>
    <property type="match status" value="1"/>
</dbReference>
<dbReference type="EC" id="2.3.1.193" evidence="9"/>
<sequence>MQPDPEDAAFDALAALAQHLRQRARAARHRLALVLAGDAAWTLAAASAATADSDPLWLSDRAVASLARPLAAAGQLLGQELDALVYDAHGGLDPDGLGAAAGTLRGGGLLVLLTPPLADWPQRPDPQARRIAVHPFTPADVGGRFIARLVRVLETDPGCLIVHQGRPLPALPPADGSPARPADRPVSPARAATADQQRAIEAILKTARGRARRPLVITADRGRGKTAALGFAAGDLLAAGATVLVTAPRRAAVEPLFRHATAALPEAETKRDGLAYRQGRLIFIAPDALDLTAPPAELLIVDEAAGIPAPLLARALARYRRLVFATTIHGYEGTGRGFEVRFRATLDRLTPHWRALTLEAPIRWAPHDPLEALIARALLLEAAPAPREAIADITAERCVAETLDRDALVEDEATLAELFGLLVLAHYQTRPLDLRHLLDGPNVRVSLLRDRETVVATALTADEGNLEADLTTAVFAGQRRPRGHLLPQTLCAHAGLAVAPRLRYRRIVRLAVHPALARRGLGRRLLETLCAEAQADGIDLVGASFGATPELIGFWDRCGFTPVQLGTRRNAASGEHALVVLRPLSEPGDSILAEAGQRLAERLPRLLPGPLRQVSPATIAALLATLPGRTPRLDANERCELASFATERRALEPALPLLIELASARLGPTLRQRRITAELATVVVGAILQMRTPTELGAEADTGGRTDLVVRLRRAAELLLLEV</sequence>
<dbReference type="SUPFAM" id="SSF52540">
    <property type="entry name" value="P-loop containing nucleoside triphosphate hydrolases"/>
    <property type="match status" value="1"/>
</dbReference>
<dbReference type="AlphaFoldDB" id="L0GYN6"/>
<dbReference type="GO" id="GO:0005737">
    <property type="term" value="C:cytoplasm"/>
    <property type="evidence" value="ECO:0007669"/>
    <property type="project" value="UniProtKB-SubCell"/>
</dbReference>
<evidence type="ECO:0000256" key="2">
    <source>
        <dbReference type="ARBA" id="ARBA00022555"/>
    </source>
</evidence>
<dbReference type="PATRIC" id="fig|765912.4.peg.2277"/>
<keyword evidence="3 9" id="KW-0808">Transferase</keyword>
<protein>
    <recommendedName>
        <fullName evidence="9">tRNA(Met) cytidine acetyltransferase TmcA</fullName>
        <ecNumber evidence="9">2.3.1.193</ecNumber>
    </recommendedName>
</protein>